<dbReference type="EMBL" id="MT141565">
    <property type="protein sequence ID" value="QJA67045.1"/>
    <property type="molecule type" value="Genomic_DNA"/>
</dbReference>
<name>A0A6M3JWM4_9ZZZZ</name>
<evidence type="ECO:0000313" key="2">
    <source>
        <dbReference type="EMBL" id="QJA74459.1"/>
    </source>
</evidence>
<reference evidence="2" key="1">
    <citation type="submission" date="2020-03" db="EMBL/GenBank/DDBJ databases">
        <title>The deep terrestrial virosphere.</title>
        <authorList>
            <person name="Holmfeldt K."/>
            <person name="Nilsson E."/>
            <person name="Simone D."/>
            <person name="Lopez-Fernandez M."/>
            <person name="Wu X."/>
            <person name="de Brujin I."/>
            <person name="Lundin D."/>
            <person name="Andersson A."/>
            <person name="Bertilsson S."/>
            <person name="Dopson M."/>
        </authorList>
    </citation>
    <scope>NUCLEOTIDE SEQUENCE</scope>
    <source>
        <strain evidence="2">MM415A01997</strain>
        <strain evidence="1">MM415B00308</strain>
    </source>
</reference>
<organism evidence="2">
    <name type="scientific">viral metagenome</name>
    <dbReference type="NCBI Taxonomy" id="1070528"/>
    <lineage>
        <taxon>unclassified sequences</taxon>
        <taxon>metagenomes</taxon>
        <taxon>organismal metagenomes</taxon>
    </lineage>
</organism>
<proteinExistence type="predicted"/>
<sequence>MNTKITKIIDAAWEKKSPVVEWLKFEGDIRTVLEEFRVGEVTALEAVMAIDELVAGHTRRGSVL</sequence>
<dbReference type="EMBL" id="MT142100">
    <property type="protein sequence ID" value="QJA74459.1"/>
    <property type="molecule type" value="Genomic_DNA"/>
</dbReference>
<dbReference type="AlphaFoldDB" id="A0A6M3JWM4"/>
<gene>
    <name evidence="2" type="ORF">MM415A01997_0003</name>
    <name evidence="1" type="ORF">MM415B00308_0023</name>
</gene>
<evidence type="ECO:0000313" key="1">
    <source>
        <dbReference type="EMBL" id="QJA67045.1"/>
    </source>
</evidence>
<accession>A0A6M3JWM4</accession>
<protein>
    <submittedName>
        <fullName evidence="2">Uncharacterized protein</fullName>
    </submittedName>
</protein>